<dbReference type="NCBIfam" id="TIGR00051">
    <property type="entry name" value="YbgC/FadM family acyl-CoA thioesterase"/>
    <property type="match status" value="1"/>
</dbReference>
<dbReference type="RefSeq" id="WP_208850962.1">
    <property type="nucleotide sequence ID" value="NZ_JAGGDJ010000056.1"/>
</dbReference>
<evidence type="ECO:0000256" key="1">
    <source>
        <dbReference type="ARBA" id="ARBA00005953"/>
    </source>
</evidence>
<protein>
    <submittedName>
        <fullName evidence="4">Acyl-CoA thioesterase</fullName>
    </submittedName>
</protein>
<dbReference type="SUPFAM" id="SSF54637">
    <property type="entry name" value="Thioesterase/thiol ester dehydrase-isomerase"/>
    <property type="match status" value="1"/>
</dbReference>
<reference evidence="4 5" key="1">
    <citation type="submission" date="2021-03" db="EMBL/GenBank/DDBJ databases">
        <title>Paenibacillus artemisicola MWE-103 whole genome sequence.</title>
        <authorList>
            <person name="Ham Y.J."/>
        </authorList>
    </citation>
    <scope>NUCLEOTIDE SEQUENCE [LARGE SCALE GENOMIC DNA]</scope>
    <source>
        <strain evidence="4 5">MWE-103</strain>
    </source>
</reference>
<dbReference type="Pfam" id="PF03061">
    <property type="entry name" value="4HBT"/>
    <property type="match status" value="1"/>
</dbReference>
<dbReference type="PANTHER" id="PTHR31793:SF27">
    <property type="entry name" value="NOVEL THIOESTERASE SUPERFAMILY DOMAIN AND SAPOSIN A-TYPE DOMAIN CONTAINING PROTEIN (0610012H03RIK)"/>
    <property type="match status" value="1"/>
</dbReference>
<name>A0ABS3WJ98_9BACL</name>
<comment type="similarity">
    <text evidence="1">Belongs to the 4-hydroxybenzoyl-CoA thioesterase family.</text>
</comment>
<proteinExistence type="inferred from homology"/>
<sequence length="162" mass="18587">MAQETTAAACRWHLHPLRVRYQESDQMGVVFYGNYVTWFEIGRTELVRSLGMPYSEIEKQGLLLPVVDLDCTYVSPARYDDQVLICTRIDALSPVRMAFRSEVRLIGEGESYPLFWDCPEPPGKLLVKGGTRHVWVNRDWRPARLDKALPGIYAMLEARARA</sequence>
<evidence type="ECO:0000313" key="4">
    <source>
        <dbReference type="EMBL" id="MBO7748399.1"/>
    </source>
</evidence>
<dbReference type="InterPro" id="IPR029069">
    <property type="entry name" value="HotDog_dom_sf"/>
</dbReference>
<dbReference type="InterPro" id="IPR050563">
    <property type="entry name" value="4-hydroxybenzoyl-CoA_TE"/>
</dbReference>
<keyword evidence="5" id="KW-1185">Reference proteome</keyword>
<dbReference type="InterPro" id="IPR006683">
    <property type="entry name" value="Thioestr_dom"/>
</dbReference>
<dbReference type="PANTHER" id="PTHR31793">
    <property type="entry name" value="4-HYDROXYBENZOYL-COA THIOESTERASE FAMILY MEMBER"/>
    <property type="match status" value="1"/>
</dbReference>
<dbReference type="EMBL" id="JAGGDJ010000056">
    <property type="protein sequence ID" value="MBO7748399.1"/>
    <property type="molecule type" value="Genomic_DNA"/>
</dbReference>
<gene>
    <name evidence="4" type="ORF">I8J29_29860</name>
</gene>
<keyword evidence="2" id="KW-0378">Hydrolase</keyword>
<dbReference type="PIRSF" id="PIRSF003230">
    <property type="entry name" value="YbgC"/>
    <property type="match status" value="1"/>
</dbReference>
<dbReference type="CDD" id="cd00586">
    <property type="entry name" value="4HBT"/>
    <property type="match status" value="1"/>
</dbReference>
<dbReference type="Proteomes" id="UP000670947">
    <property type="component" value="Unassembled WGS sequence"/>
</dbReference>
<comment type="caution">
    <text evidence="4">The sequence shown here is derived from an EMBL/GenBank/DDBJ whole genome shotgun (WGS) entry which is preliminary data.</text>
</comment>
<accession>A0ABS3WJ98</accession>
<evidence type="ECO:0000256" key="2">
    <source>
        <dbReference type="ARBA" id="ARBA00022801"/>
    </source>
</evidence>
<dbReference type="InterPro" id="IPR006684">
    <property type="entry name" value="YbgC/YbaW"/>
</dbReference>
<dbReference type="Gene3D" id="3.10.129.10">
    <property type="entry name" value="Hotdog Thioesterase"/>
    <property type="match status" value="1"/>
</dbReference>
<evidence type="ECO:0000259" key="3">
    <source>
        <dbReference type="Pfam" id="PF03061"/>
    </source>
</evidence>
<evidence type="ECO:0000313" key="5">
    <source>
        <dbReference type="Proteomes" id="UP000670947"/>
    </source>
</evidence>
<organism evidence="4 5">
    <name type="scientific">Paenibacillus artemisiicola</name>
    <dbReference type="NCBI Taxonomy" id="1172618"/>
    <lineage>
        <taxon>Bacteria</taxon>
        <taxon>Bacillati</taxon>
        <taxon>Bacillota</taxon>
        <taxon>Bacilli</taxon>
        <taxon>Bacillales</taxon>
        <taxon>Paenibacillaceae</taxon>
        <taxon>Paenibacillus</taxon>
    </lineage>
</organism>
<feature type="domain" description="Thioesterase" evidence="3">
    <location>
        <begin position="27"/>
        <end position="104"/>
    </location>
</feature>